<feature type="domain" description="CCT" evidence="3">
    <location>
        <begin position="127"/>
        <end position="169"/>
    </location>
</feature>
<protein>
    <recommendedName>
        <fullName evidence="3">CCT domain-containing protein</fullName>
    </recommendedName>
</protein>
<dbReference type="PROSITE" id="PS51017">
    <property type="entry name" value="CCT"/>
    <property type="match status" value="1"/>
</dbReference>
<evidence type="ECO:0000313" key="5">
    <source>
        <dbReference type="Proteomes" id="UP000070089"/>
    </source>
</evidence>
<sequence length="515" mass="56500">MDDAPASALGATMPGGEIMDDMATLNQMNPDDLLVHLVKVQSVLCNKVGQLQQHDKIQTLIDARASFDAKIAELSSAPIVESFGFKHLATEVETISTYIKPVDLLTTYYTKHPCQFSHIGKFSLTERATLLTKYLRGRGLRSLGKRCLYELRRKIACDRPRAGGRFIRQKDRDTHMPLAGDTQLGTGVSNFPVPHMFSQTFPPSAGMIGGPMDQLMSRPNPVQITSLLDGNPSAFSTSPRYLQPQQLFSMHSHSNPSPSLYMGPSPYENIHLATFNSNQWSASTPMPVNIFSANNPQQIATFPPAPSTNTKCCCLPDMSNYLECPMHSLPGSLSGYPTHFTALSAPVPQTVPHTQHPPESYLPNPADMPVINQSNSSKIADYASCLQTSNTSLLTLGPPQVLRDAPTAYTESEVIPDVGSVANRGVLNEETLSVQISDNDEEYLIFGLTRRSMEQQKVVVPNVQTISELTSSFSTYNSDLDDKRRSKRGIRSRLASRPDSELSDVSFNSAIFADS</sequence>
<reference evidence="4 5" key="1">
    <citation type="journal article" date="2015" name="Mol. Biochem. Parasitol.">
        <title>Identification of polymorphic genes for use in assemblage B genotyping assays through comparative genomics of multiple assemblage B Giardia duodenalis isolates.</title>
        <authorList>
            <person name="Wielinga C."/>
            <person name="Thompson R.C."/>
            <person name="Monis P."/>
            <person name="Ryan U."/>
        </authorList>
    </citation>
    <scope>NUCLEOTIDE SEQUENCE [LARGE SCALE GENOMIC DNA]</scope>
    <source>
        <strain evidence="4 5">BAH15c1</strain>
    </source>
</reference>
<evidence type="ECO:0000313" key="4">
    <source>
        <dbReference type="EMBL" id="KWX13919.1"/>
    </source>
</evidence>
<dbReference type="VEuPathDB" id="GiardiaDB:QR46_2099"/>
<dbReference type="GO" id="GO:0005634">
    <property type="term" value="C:nucleus"/>
    <property type="evidence" value="ECO:0007669"/>
    <property type="project" value="UniProtKB-SubCell"/>
</dbReference>
<evidence type="ECO:0000256" key="1">
    <source>
        <dbReference type="ARBA" id="ARBA00004123"/>
    </source>
</evidence>
<evidence type="ECO:0000256" key="2">
    <source>
        <dbReference type="ARBA" id="ARBA00023242"/>
    </source>
</evidence>
<gene>
    <name evidence="4" type="ORF">QR46_2099</name>
</gene>
<comment type="caution">
    <text evidence="4">The sequence shown here is derived from an EMBL/GenBank/DDBJ whole genome shotgun (WGS) entry which is preliminary data.</text>
</comment>
<name>A0A132NV13_GIAIN</name>
<evidence type="ECO:0000259" key="3">
    <source>
        <dbReference type="PROSITE" id="PS51017"/>
    </source>
</evidence>
<accession>A0A132NV13</accession>
<organism evidence="4 5">
    <name type="scientific">Giardia duodenalis assemblage B</name>
    <dbReference type="NCBI Taxonomy" id="1394984"/>
    <lineage>
        <taxon>Eukaryota</taxon>
        <taxon>Metamonada</taxon>
        <taxon>Diplomonadida</taxon>
        <taxon>Hexamitidae</taxon>
        <taxon>Giardiinae</taxon>
        <taxon>Giardia</taxon>
    </lineage>
</organism>
<dbReference type="AlphaFoldDB" id="A0A132NV13"/>
<keyword evidence="2" id="KW-0539">Nucleus</keyword>
<dbReference type="Proteomes" id="UP000070089">
    <property type="component" value="Unassembled WGS sequence"/>
</dbReference>
<proteinExistence type="predicted"/>
<dbReference type="OrthoDB" id="10255012at2759"/>
<comment type="subcellular location">
    <subcellularLocation>
        <location evidence="1">Nucleus</location>
    </subcellularLocation>
</comment>
<dbReference type="InterPro" id="IPR010402">
    <property type="entry name" value="CCT_domain"/>
</dbReference>
<dbReference type="EMBL" id="JXTI01000051">
    <property type="protein sequence ID" value="KWX13919.1"/>
    <property type="molecule type" value="Genomic_DNA"/>
</dbReference>